<feature type="modified residue" description="4-aspartylphosphate" evidence="1">
    <location>
        <position position="69"/>
    </location>
</feature>
<gene>
    <name evidence="3" type="ORF">J2S49_000254</name>
</gene>
<dbReference type="Proteomes" id="UP001235966">
    <property type="component" value="Unassembled WGS sequence"/>
</dbReference>
<organism evidence="3 4">
    <name type="scientific">Arcanobacterium wilhelmae</name>
    <dbReference type="NCBI Taxonomy" id="1803177"/>
    <lineage>
        <taxon>Bacteria</taxon>
        <taxon>Bacillati</taxon>
        <taxon>Actinomycetota</taxon>
        <taxon>Actinomycetes</taxon>
        <taxon>Actinomycetales</taxon>
        <taxon>Actinomycetaceae</taxon>
        <taxon>Arcanobacterium</taxon>
    </lineage>
</organism>
<accession>A0ABT9N9G9</accession>
<evidence type="ECO:0000259" key="2">
    <source>
        <dbReference type="PROSITE" id="PS50110"/>
    </source>
</evidence>
<evidence type="ECO:0000256" key="1">
    <source>
        <dbReference type="PROSITE-ProRule" id="PRU00169"/>
    </source>
</evidence>
<keyword evidence="4" id="KW-1185">Reference proteome</keyword>
<evidence type="ECO:0000313" key="3">
    <source>
        <dbReference type="EMBL" id="MDP9800178.1"/>
    </source>
</evidence>
<reference evidence="3 4" key="1">
    <citation type="submission" date="2023-07" db="EMBL/GenBank/DDBJ databases">
        <title>Sequencing the genomes of 1000 actinobacteria strains.</title>
        <authorList>
            <person name="Klenk H.-P."/>
        </authorList>
    </citation>
    <scope>NUCLEOTIDE SEQUENCE [LARGE SCALE GENOMIC DNA]</scope>
    <source>
        <strain evidence="3 4">DSM 102162</strain>
    </source>
</reference>
<sequence>MAKSTFMEVLSMASVRILVYSDNLHTREDVIRSVGRKVGEHSIEWTEAATHEGAILKVEEGSFDLLILDAEAGKLGGIGVGKTVRDEIDEHMPYIILVARPQDRWLARVAKPEVILEYPSNPRDLAQAVRSIVEAKVNA</sequence>
<dbReference type="SUPFAM" id="SSF52172">
    <property type="entry name" value="CheY-like"/>
    <property type="match status" value="1"/>
</dbReference>
<evidence type="ECO:0000313" key="4">
    <source>
        <dbReference type="Proteomes" id="UP001235966"/>
    </source>
</evidence>
<comment type="caution">
    <text evidence="3">The sequence shown here is derived from an EMBL/GenBank/DDBJ whole genome shotgun (WGS) entry which is preliminary data.</text>
</comment>
<keyword evidence="1" id="KW-0597">Phosphoprotein</keyword>
<dbReference type="Gene3D" id="3.40.50.2300">
    <property type="match status" value="1"/>
</dbReference>
<dbReference type="InterPro" id="IPR001789">
    <property type="entry name" value="Sig_transdc_resp-reg_receiver"/>
</dbReference>
<dbReference type="PROSITE" id="PS50110">
    <property type="entry name" value="RESPONSE_REGULATORY"/>
    <property type="match status" value="1"/>
</dbReference>
<name>A0ABT9N9G9_9ACTO</name>
<feature type="domain" description="Response regulatory" evidence="2">
    <location>
        <begin position="16"/>
        <end position="133"/>
    </location>
</feature>
<protein>
    <submittedName>
        <fullName evidence="3">CheY-like chemotaxis protein</fullName>
    </submittedName>
</protein>
<dbReference type="EMBL" id="JAUSQW010000001">
    <property type="protein sequence ID" value="MDP9800178.1"/>
    <property type="molecule type" value="Genomic_DNA"/>
</dbReference>
<proteinExistence type="predicted"/>
<dbReference type="RefSeq" id="WP_278057577.1">
    <property type="nucleotide sequence ID" value="NZ_CP121247.1"/>
</dbReference>
<dbReference type="InterPro" id="IPR011006">
    <property type="entry name" value="CheY-like_superfamily"/>
</dbReference>